<reference evidence="1" key="1">
    <citation type="submission" date="2021-02" db="EMBL/GenBank/DDBJ databases">
        <authorList>
            <person name="Nowell W R."/>
        </authorList>
    </citation>
    <scope>NUCLEOTIDE SEQUENCE</scope>
</reference>
<organism evidence="1 3">
    <name type="scientific">Didymodactylos carnosus</name>
    <dbReference type="NCBI Taxonomy" id="1234261"/>
    <lineage>
        <taxon>Eukaryota</taxon>
        <taxon>Metazoa</taxon>
        <taxon>Spiralia</taxon>
        <taxon>Gnathifera</taxon>
        <taxon>Rotifera</taxon>
        <taxon>Eurotatoria</taxon>
        <taxon>Bdelloidea</taxon>
        <taxon>Philodinida</taxon>
        <taxon>Philodinidae</taxon>
        <taxon>Didymodactylos</taxon>
    </lineage>
</organism>
<dbReference type="EMBL" id="CAJOBA010066537">
    <property type="protein sequence ID" value="CAF4365360.1"/>
    <property type="molecule type" value="Genomic_DNA"/>
</dbReference>
<protein>
    <submittedName>
        <fullName evidence="1">Uncharacterized protein</fullName>
    </submittedName>
</protein>
<accession>A0A8S2FXY2</accession>
<dbReference type="EMBL" id="CAJNOK010043739">
    <property type="protein sequence ID" value="CAF1570825.1"/>
    <property type="molecule type" value="Genomic_DNA"/>
</dbReference>
<dbReference type="Proteomes" id="UP000677228">
    <property type="component" value="Unassembled WGS sequence"/>
</dbReference>
<feature type="non-terminal residue" evidence="1">
    <location>
        <position position="10"/>
    </location>
</feature>
<comment type="caution">
    <text evidence="1">The sequence shown here is derived from an EMBL/GenBank/DDBJ whole genome shotgun (WGS) entry which is preliminary data.</text>
</comment>
<evidence type="ECO:0000313" key="3">
    <source>
        <dbReference type="Proteomes" id="UP000677228"/>
    </source>
</evidence>
<sequence length="10" mass="1108">MDVQTNGCQL</sequence>
<evidence type="ECO:0000313" key="2">
    <source>
        <dbReference type="EMBL" id="CAF4365360.1"/>
    </source>
</evidence>
<proteinExistence type="predicted"/>
<name>A0A8S2FXY2_9BILA</name>
<dbReference type="Proteomes" id="UP000682733">
    <property type="component" value="Unassembled WGS sequence"/>
</dbReference>
<gene>
    <name evidence="1" type="ORF">OVA965_LOCUS40350</name>
    <name evidence="2" type="ORF">TMI583_LOCUS41773</name>
</gene>
<evidence type="ECO:0000313" key="1">
    <source>
        <dbReference type="EMBL" id="CAF1570825.1"/>
    </source>
</evidence>